<reference evidence="2 3" key="1">
    <citation type="submission" date="2008-07" db="EMBL/GenBank/DDBJ databases">
        <authorList>
            <person name="El-Sayed N."/>
            <person name="Caler E."/>
            <person name="Inman J."/>
            <person name="Amedeo P."/>
            <person name="Hass B."/>
            <person name="Wortman J."/>
        </authorList>
    </citation>
    <scope>NUCLEOTIDE SEQUENCE [LARGE SCALE GENOMIC DNA]</scope>
    <source>
        <strain evidence="3">ATCC 50983 / TXsc</strain>
    </source>
</reference>
<dbReference type="RefSeq" id="XP_002781401.1">
    <property type="nucleotide sequence ID" value="XM_002781355.1"/>
</dbReference>
<name>C5KQV0_PERM5</name>
<dbReference type="EMBL" id="GG675521">
    <property type="protein sequence ID" value="EER13196.1"/>
    <property type="molecule type" value="Genomic_DNA"/>
</dbReference>
<dbReference type="AlphaFoldDB" id="C5KQV0"/>
<keyword evidence="2" id="KW-0477">Merozoite</keyword>
<dbReference type="Proteomes" id="UP000007800">
    <property type="component" value="Unassembled WGS sequence"/>
</dbReference>
<organism evidence="3">
    <name type="scientific">Perkinsus marinus (strain ATCC 50983 / TXsc)</name>
    <dbReference type="NCBI Taxonomy" id="423536"/>
    <lineage>
        <taxon>Eukaryota</taxon>
        <taxon>Sar</taxon>
        <taxon>Alveolata</taxon>
        <taxon>Perkinsozoa</taxon>
        <taxon>Perkinsea</taxon>
        <taxon>Perkinsida</taxon>
        <taxon>Perkinsidae</taxon>
        <taxon>Perkinsus</taxon>
    </lineage>
</organism>
<sequence>MSMSTNDIESPTLLAALPFSSSETAAVRAPTTAATPVNEKVSLLEQRLRDAQAEKEIAVDIVKDELAHEKACNIELTTMVQSQERLIDELRVKLEASKGSSPTANNDDRITELENKLRELENKSKAESEASATSTAHLRKELTIREGEIERLRKAVEVATNENVELRRLAENTEADRCQREESDEGVQALKEKITEAEGIIGNLKERIKGQEEELEQRRIGLQKVEARVTELSLANSKLEDAAAVAAEAHDRDLQRVALEKVAEIELKDEELRSTNEEIQRHKEEMKAIKAQLSHGLKVEKELLNTRAALQELRTIRDQQANVSMEFLAKWLGYPPLLGATLY</sequence>
<accession>C5KQV0</accession>
<protein>
    <submittedName>
        <fullName evidence="2">Merozoite surface protein, putative</fullName>
    </submittedName>
</protein>
<keyword evidence="3" id="KW-1185">Reference proteome</keyword>
<evidence type="ECO:0000313" key="3">
    <source>
        <dbReference type="Proteomes" id="UP000007800"/>
    </source>
</evidence>
<feature type="region of interest" description="Disordered" evidence="1">
    <location>
        <begin position="120"/>
        <end position="139"/>
    </location>
</feature>
<dbReference type="InParanoid" id="C5KQV0"/>
<evidence type="ECO:0000313" key="2">
    <source>
        <dbReference type="EMBL" id="EER13196.1"/>
    </source>
</evidence>
<proteinExistence type="predicted"/>
<gene>
    <name evidence="2" type="ORF">Pmar_PMAR020787</name>
</gene>
<evidence type="ECO:0000256" key="1">
    <source>
        <dbReference type="SAM" id="MobiDB-lite"/>
    </source>
</evidence>
<dbReference type="GeneID" id="9056971"/>